<comment type="caution">
    <text evidence="2">The sequence shown here is derived from an EMBL/GenBank/DDBJ whole genome shotgun (WGS) entry which is preliminary data.</text>
</comment>
<evidence type="ECO:0000313" key="2">
    <source>
        <dbReference type="EMBL" id="GAB0203961.1"/>
    </source>
</evidence>
<evidence type="ECO:0000256" key="1">
    <source>
        <dbReference type="SAM" id="MobiDB-lite"/>
    </source>
</evidence>
<dbReference type="EMBL" id="BAAFJT010000040">
    <property type="protein sequence ID" value="GAB0203961.1"/>
    <property type="molecule type" value="Genomic_DNA"/>
</dbReference>
<dbReference type="AlphaFoldDB" id="A0ABC9Y2P2"/>
<proteinExistence type="predicted"/>
<gene>
    <name evidence="2" type="ORF">GRJ2_002861700</name>
</gene>
<accession>A0ABC9Y2P2</accession>
<protein>
    <submittedName>
        <fullName evidence="2">Uncharacterized protein</fullName>
    </submittedName>
</protein>
<keyword evidence="3" id="KW-1185">Reference proteome</keyword>
<dbReference type="PANTHER" id="PTHR48195">
    <property type="entry name" value="FRIEND VIRUS SUSCEPTIBILITY PROTEIN 1"/>
    <property type="match status" value="1"/>
</dbReference>
<sequence>MRERYPFSEDVVCYPGKWTTMERGIQYLRELAVREMVYYDPDNVQLPIDPDEVQCTRLMWRRFVKSAPLAYANSLAVIDWKGEEEPTVDEASVQLQQYEENLSSSLQACVSAVERLSEKNKKKNPVQETGPGGLATPRGYV</sequence>
<dbReference type="InterPro" id="IPR053270">
    <property type="entry name" value="Fv1_restriction_factor"/>
</dbReference>
<name>A0ABC9Y2P2_GRUJA</name>
<dbReference type="PANTHER" id="PTHR48195:SF1">
    <property type="entry name" value="RIKEN CDNA 2410002F23 GENE"/>
    <property type="match status" value="1"/>
</dbReference>
<dbReference type="Proteomes" id="UP001623348">
    <property type="component" value="Unassembled WGS sequence"/>
</dbReference>
<evidence type="ECO:0000313" key="3">
    <source>
        <dbReference type="Proteomes" id="UP001623348"/>
    </source>
</evidence>
<organism evidence="2 3">
    <name type="scientific">Grus japonensis</name>
    <name type="common">Japanese crane</name>
    <name type="synonym">Red-crowned crane</name>
    <dbReference type="NCBI Taxonomy" id="30415"/>
    <lineage>
        <taxon>Eukaryota</taxon>
        <taxon>Metazoa</taxon>
        <taxon>Chordata</taxon>
        <taxon>Craniata</taxon>
        <taxon>Vertebrata</taxon>
        <taxon>Euteleostomi</taxon>
        <taxon>Archelosauria</taxon>
        <taxon>Archosauria</taxon>
        <taxon>Dinosauria</taxon>
        <taxon>Saurischia</taxon>
        <taxon>Theropoda</taxon>
        <taxon>Coelurosauria</taxon>
        <taxon>Aves</taxon>
        <taxon>Neognathae</taxon>
        <taxon>Neoaves</taxon>
        <taxon>Gruiformes</taxon>
        <taxon>Gruidae</taxon>
        <taxon>Grus</taxon>
    </lineage>
</organism>
<reference evidence="2 3" key="1">
    <citation type="submission" date="2024-06" db="EMBL/GenBank/DDBJ databases">
        <title>The draft genome of Grus japonensis, version 3.</title>
        <authorList>
            <person name="Nabeshima K."/>
            <person name="Suzuki S."/>
            <person name="Onuma M."/>
        </authorList>
    </citation>
    <scope>NUCLEOTIDE SEQUENCE [LARGE SCALE GENOMIC DNA]</scope>
    <source>
        <strain evidence="2 3">451A</strain>
    </source>
</reference>
<feature type="region of interest" description="Disordered" evidence="1">
    <location>
        <begin position="119"/>
        <end position="141"/>
    </location>
</feature>